<dbReference type="Pfam" id="PF20430">
    <property type="entry name" value="Eplus_motif"/>
    <property type="match status" value="1"/>
</dbReference>
<proteinExistence type="predicted"/>
<dbReference type="GO" id="GO:0008270">
    <property type="term" value="F:zinc ion binding"/>
    <property type="evidence" value="ECO:0007669"/>
    <property type="project" value="InterPro"/>
</dbReference>
<feature type="domain" description="DYW" evidence="3">
    <location>
        <begin position="784"/>
        <end position="876"/>
    </location>
</feature>
<dbReference type="FunFam" id="1.25.40.10:FF:001050">
    <property type="entry name" value="Pentatricopeptide repeat-containing protein At2g33760"/>
    <property type="match status" value="1"/>
</dbReference>
<dbReference type="GO" id="GO:0031425">
    <property type="term" value="P:chloroplast RNA processing"/>
    <property type="evidence" value="ECO:0007669"/>
    <property type="project" value="UniProtKB-ARBA"/>
</dbReference>
<evidence type="ECO:0000256" key="2">
    <source>
        <dbReference type="PROSITE-ProRule" id="PRU00708"/>
    </source>
</evidence>
<dbReference type="FunFam" id="1.25.40.10:FF:000231">
    <property type="entry name" value="Pentatricopeptide repeat-containing protein chloroplastic"/>
    <property type="match status" value="1"/>
</dbReference>
<dbReference type="Gene3D" id="1.25.40.10">
    <property type="entry name" value="Tetratricopeptide repeat domain"/>
    <property type="match status" value="4"/>
</dbReference>
<feature type="repeat" description="PPR" evidence="2">
    <location>
        <begin position="263"/>
        <end position="297"/>
    </location>
</feature>
<dbReference type="InterPro" id="IPR046960">
    <property type="entry name" value="PPR_At4g14850-like_plant"/>
</dbReference>
<dbReference type="PANTHER" id="PTHR47926">
    <property type="entry name" value="PENTATRICOPEPTIDE REPEAT-CONTAINING PROTEIN"/>
    <property type="match status" value="1"/>
</dbReference>
<keyword evidence="1" id="KW-0677">Repeat</keyword>
<dbReference type="Pfam" id="PF14432">
    <property type="entry name" value="DYW_deaminase"/>
    <property type="match status" value="1"/>
</dbReference>
<comment type="caution">
    <text evidence="4">The sequence shown here is derived from an EMBL/GenBank/DDBJ whole genome shotgun (WGS) entry which is preliminary data.</text>
</comment>
<dbReference type="Pfam" id="PF13041">
    <property type="entry name" value="PPR_2"/>
    <property type="match status" value="1"/>
</dbReference>
<dbReference type="Pfam" id="PF20431">
    <property type="entry name" value="E_motif"/>
    <property type="match status" value="1"/>
</dbReference>
<evidence type="ECO:0000259" key="3">
    <source>
        <dbReference type="Pfam" id="PF14432"/>
    </source>
</evidence>
<organism evidence="4 5">
    <name type="scientific">Zingiber officinale</name>
    <name type="common">Ginger</name>
    <name type="synonym">Amomum zingiber</name>
    <dbReference type="NCBI Taxonomy" id="94328"/>
    <lineage>
        <taxon>Eukaryota</taxon>
        <taxon>Viridiplantae</taxon>
        <taxon>Streptophyta</taxon>
        <taxon>Embryophyta</taxon>
        <taxon>Tracheophyta</taxon>
        <taxon>Spermatophyta</taxon>
        <taxon>Magnoliopsida</taxon>
        <taxon>Liliopsida</taxon>
        <taxon>Zingiberales</taxon>
        <taxon>Zingiberaceae</taxon>
        <taxon>Zingiber</taxon>
    </lineage>
</organism>
<name>A0A8J5KPY3_ZINOF</name>
<gene>
    <name evidence="4" type="ORF">ZIOFF_055394</name>
</gene>
<dbReference type="FunFam" id="1.25.40.10:FF:000344">
    <property type="entry name" value="Pentatricopeptide repeat-containing protein"/>
    <property type="match status" value="1"/>
</dbReference>
<sequence>MRKVLVKDWTSREADVQQKVRKRRVLSKSPVDLEDRLTTGKYPEWSSVRGASMELGGASGAKADLAAKHQWRRLEGSIRRLGRRLEGFRPALQIINFQVILVLRAALNDVSKCCYSCPMTRSSESSFLNCRRVSCGISIYSRSRLSASRLFMSQKIGFSSRSIPKSSWDMNLVEIPNPRGFIGLYRPRSDHPTRAMPGGTPVLGVGGFRVRVATGHACGGKKRKERNGMRTRSLPPRVLSKAFSSTSAAALAAHFGRVIDTSSLASWNSIIADLARAGDSIHALRAFASLRRLHIRPDCSSFAPALKSAAALASLESGRQLHLLSLRFGLLPDLFVASSLVDMYAKCRELADARRAFDESRHRNAVIWTAMVTGYVCNNAPRDAVFLFKDFLSDEGAVGVDSVAAVAVLSACSRVANMKASAAVHALVAKIGLDMDVGVGNTLTDAYAKGGDLSLARKVFDGMIEKDVVSWNSMIALSAQNGLSGEAIELYAKMSSDGGKRHNAITLSAVLLACAHAGTLQIGKCIHNQVVRLGLEENVYVGTSVVDMYCKCGRVGTANKAFDRIKEKNILSWSAMIAGYGMHGLGREALEVFHEMRRSGEKPNYITFVSVLAACSHSGLVDEGRYWLNAMKKDFNIDPGVEHYGCIVDLLGRAGCLNEAYKLVNEMKVEPDSVVWGALLSACRIHKNIQLGEISARKLFKLDPKNCGYYVLLANMYADVGKWGDVERMRVLIKNKGLVKPPGHSSVDLRGKVHVFLVGDRRHPQHKEIYAYLEELRIRMQEAGYVPDTGSVHHDVNEEEKETVLHVHSEKLAVAFAIMNTASGTTVNIIKNLRVCGDCHTAIKLIAKLVDREIVIRDSHRFHHFKDGSCSCGDYW</sequence>
<evidence type="ECO:0000313" key="4">
    <source>
        <dbReference type="EMBL" id="KAG6486814.1"/>
    </source>
</evidence>
<dbReference type="Pfam" id="PF01535">
    <property type="entry name" value="PPR"/>
    <property type="match status" value="4"/>
</dbReference>
<dbReference type="InterPro" id="IPR046848">
    <property type="entry name" value="E_motif"/>
</dbReference>
<dbReference type="PROSITE" id="PS51375">
    <property type="entry name" value="PPR"/>
    <property type="match status" value="3"/>
</dbReference>
<evidence type="ECO:0000313" key="5">
    <source>
        <dbReference type="Proteomes" id="UP000734854"/>
    </source>
</evidence>
<evidence type="ECO:0000256" key="1">
    <source>
        <dbReference type="ARBA" id="ARBA00022737"/>
    </source>
</evidence>
<reference evidence="4 5" key="1">
    <citation type="submission" date="2020-08" db="EMBL/GenBank/DDBJ databases">
        <title>Plant Genome Project.</title>
        <authorList>
            <person name="Zhang R.-G."/>
        </authorList>
    </citation>
    <scope>NUCLEOTIDE SEQUENCE [LARGE SCALE GENOMIC DNA]</scope>
    <source>
        <tissue evidence="4">Rhizome</tissue>
    </source>
</reference>
<dbReference type="NCBIfam" id="TIGR00756">
    <property type="entry name" value="PPR"/>
    <property type="match status" value="2"/>
</dbReference>
<keyword evidence="5" id="KW-1185">Reference proteome</keyword>
<dbReference type="EMBL" id="JACMSC010000015">
    <property type="protein sequence ID" value="KAG6486814.1"/>
    <property type="molecule type" value="Genomic_DNA"/>
</dbReference>
<dbReference type="PANTHER" id="PTHR47926:SF500">
    <property type="entry name" value="REPEAT-CONTAINING PROTEIN, PUTATIVE-RELATED"/>
    <property type="match status" value="1"/>
</dbReference>
<accession>A0A8J5KPY3</accession>
<dbReference type="FunFam" id="1.25.40.10:FF:000475">
    <property type="entry name" value="Pentatricopeptide repeat-containing protein At5g40410, mitochondrial"/>
    <property type="match status" value="1"/>
</dbReference>
<feature type="repeat" description="PPR" evidence="2">
    <location>
        <begin position="467"/>
        <end position="501"/>
    </location>
</feature>
<dbReference type="InterPro" id="IPR046849">
    <property type="entry name" value="E2_motif"/>
</dbReference>
<dbReference type="GO" id="GO:0009451">
    <property type="term" value="P:RNA modification"/>
    <property type="evidence" value="ECO:0007669"/>
    <property type="project" value="InterPro"/>
</dbReference>
<dbReference type="InterPro" id="IPR002885">
    <property type="entry name" value="PPR_rpt"/>
</dbReference>
<dbReference type="Proteomes" id="UP000734854">
    <property type="component" value="Unassembled WGS sequence"/>
</dbReference>
<dbReference type="GO" id="GO:0003723">
    <property type="term" value="F:RNA binding"/>
    <property type="evidence" value="ECO:0007669"/>
    <property type="project" value="InterPro"/>
</dbReference>
<dbReference type="AlphaFoldDB" id="A0A8J5KPY3"/>
<feature type="repeat" description="PPR" evidence="2">
    <location>
        <begin position="569"/>
        <end position="603"/>
    </location>
</feature>
<dbReference type="InterPro" id="IPR011990">
    <property type="entry name" value="TPR-like_helical_dom_sf"/>
</dbReference>
<dbReference type="InterPro" id="IPR032867">
    <property type="entry name" value="DYW_dom"/>
</dbReference>
<protein>
    <recommendedName>
        <fullName evidence="3">DYW domain-containing protein</fullName>
    </recommendedName>
</protein>